<gene>
    <name evidence="2" type="ORF">FM104_07270</name>
</gene>
<reference evidence="2 3" key="1">
    <citation type="submission" date="2017-02" db="EMBL/GenBank/DDBJ databases">
        <authorList>
            <person name="Peterson S.W."/>
        </authorList>
    </citation>
    <scope>NUCLEOTIDE SEQUENCE [LARGE SCALE GENOMIC DNA]</scope>
    <source>
        <strain evidence="2 3">B Mb 05.01</strain>
    </source>
</reference>
<feature type="transmembrane region" description="Helical" evidence="1">
    <location>
        <begin position="74"/>
        <end position="92"/>
    </location>
</feature>
<organism evidence="2 3">
    <name type="scientific">Microbacterium esteraromaticum</name>
    <dbReference type="NCBI Taxonomy" id="57043"/>
    <lineage>
        <taxon>Bacteria</taxon>
        <taxon>Bacillati</taxon>
        <taxon>Actinomycetota</taxon>
        <taxon>Actinomycetes</taxon>
        <taxon>Micrococcales</taxon>
        <taxon>Microbacteriaceae</taxon>
        <taxon>Microbacterium</taxon>
    </lineage>
</organism>
<evidence type="ECO:0000313" key="3">
    <source>
        <dbReference type="Proteomes" id="UP000196320"/>
    </source>
</evidence>
<feature type="transmembrane region" description="Helical" evidence="1">
    <location>
        <begin position="98"/>
        <end position="118"/>
    </location>
</feature>
<dbReference type="RefSeq" id="WP_087130763.1">
    <property type="nucleotide sequence ID" value="NZ_FUKO01000019.1"/>
</dbReference>
<keyword evidence="3" id="KW-1185">Reference proteome</keyword>
<evidence type="ECO:0000313" key="2">
    <source>
        <dbReference type="EMBL" id="SJN31110.1"/>
    </source>
</evidence>
<keyword evidence="1" id="KW-1133">Transmembrane helix</keyword>
<evidence type="ECO:0000256" key="1">
    <source>
        <dbReference type="SAM" id="Phobius"/>
    </source>
</evidence>
<accession>A0A1R4JG94</accession>
<keyword evidence="1" id="KW-0812">Transmembrane</keyword>
<protein>
    <submittedName>
        <fullName evidence="2">Uncharacterized protein</fullName>
    </submittedName>
</protein>
<feature type="transmembrane region" description="Helical" evidence="1">
    <location>
        <begin position="41"/>
        <end position="62"/>
    </location>
</feature>
<sequence length="141" mass="14128">MRASGPAVAAAIVLAAEGIALAVVCLLELFALGAGEASSTVGGIAMIVLTLLAAGALIAFAYGTLRRASWARSGAIVFQVLGIALGLASLSIDPVPWLFTLAVGGTGVVGLVLLIAAVRRDGGSDPRLQSRGYDGHDDLDD</sequence>
<dbReference type="OrthoDB" id="5083839at2"/>
<proteinExistence type="predicted"/>
<name>A0A1R4JG94_9MICO</name>
<dbReference type="AlphaFoldDB" id="A0A1R4JG94"/>
<dbReference type="EMBL" id="FUKO01000019">
    <property type="protein sequence ID" value="SJN31110.1"/>
    <property type="molecule type" value="Genomic_DNA"/>
</dbReference>
<keyword evidence="1" id="KW-0472">Membrane</keyword>
<dbReference type="Proteomes" id="UP000196320">
    <property type="component" value="Unassembled WGS sequence"/>
</dbReference>